<comment type="similarity">
    <text evidence="1">Belongs to the UDP-glycosyltransferase family.</text>
</comment>
<evidence type="ECO:0000256" key="2">
    <source>
        <dbReference type="ARBA" id="ARBA00022676"/>
    </source>
</evidence>
<keyword evidence="6" id="KW-1185">Reference proteome</keyword>
<keyword evidence="2" id="KW-0328">Glycosyltransferase</keyword>
<name>A0AA38HRC1_9CUCU</name>
<dbReference type="Gene3D" id="3.40.50.2000">
    <property type="entry name" value="Glycogen Phosphorylase B"/>
    <property type="match status" value="2"/>
</dbReference>
<dbReference type="Pfam" id="PF00201">
    <property type="entry name" value="UDPGT"/>
    <property type="match status" value="2"/>
</dbReference>
<dbReference type="FunFam" id="3.40.50.2000:FF:000050">
    <property type="entry name" value="UDP-glucuronosyltransferase"/>
    <property type="match status" value="2"/>
</dbReference>
<evidence type="ECO:0008006" key="7">
    <source>
        <dbReference type="Google" id="ProtNLM"/>
    </source>
</evidence>
<evidence type="ECO:0000313" key="5">
    <source>
        <dbReference type="EMBL" id="KAJ3642478.1"/>
    </source>
</evidence>
<evidence type="ECO:0000256" key="3">
    <source>
        <dbReference type="ARBA" id="ARBA00022679"/>
    </source>
</evidence>
<keyword evidence="3" id="KW-0808">Transferase</keyword>
<dbReference type="PANTHER" id="PTHR48043">
    <property type="entry name" value="EG:EG0003.4 PROTEIN-RELATED"/>
    <property type="match status" value="1"/>
</dbReference>
<dbReference type="Proteomes" id="UP001168821">
    <property type="component" value="Unassembled WGS sequence"/>
</dbReference>
<dbReference type="CDD" id="cd03784">
    <property type="entry name" value="GT1_Gtf-like"/>
    <property type="match status" value="2"/>
</dbReference>
<dbReference type="InterPro" id="IPR050271">
    <property type="entry name" value="UDP-glycosyltransferase"/>
</dbReference>
<accession>A0AA38HRC1</accession>
<gene>
    <name evidence="5" type="ORF">Zmor_025262</name>
</gene>
<dbReference type="AlphaFoldDB" id="A0AA38HRC1"/>
<dbReference type="PANTHER" id="PTHR48043:SF159">
    <property type="entry name" value="EG:EG0003.4 PROTEIN-RELATED"/>
    <property type="match status" value="1"/>
</dbReference>
<dbReference type="SUPFAM" id="SSF53756">
    <property type="entry name" value="UDP-Glycosyltransferase/glycogen phosphorylase"/>
    <property type="match status" value="2"/>
</dbReference>
<evidence type="ECO:0000256" key="1">
    <source>
        <dbReference type="ARBA" id="ARBA00009995"/>
    </source>
</evidence>
<evidence type="ECO:0000313" key="6">
    <source>
        <dbReference type="Proteomes" id="UP001168821"/>
    </source>
</evidence>
<dbReference type="GO" id="GO:0008194">
    <property type="term" value="F:UDP-glycosyltransferase activity"/>
    <property type="evidence" value="ECO:0007669"/>
    <property type="project" value="InterPro"/>
</dbReference>
<feature type="transmembrane region" description="Helical" evidence="4">
    <location>
        <begin position="282"/>
        <end position="305"/>
    </location>
</feature>
<dbReference type="PROSITE" id="PS00375">
    <property type="entry name" value="UDPGT"/>
    <property type="match status" value="2"/>
</dbReference>
<dbReference type="InterPro" id="IPR002213">
    <property type="entry name" value="UDP_glucos_trans"/>
</dbReference>
<protein>
    <recommendedName>
        <fullName evidence="7">UDP-glycosyltransferases domain-containing protein</fullName>
    </recommendedName>
</protein>
<feature type="transmembrane region" description="Helical" evidence="4">
    <location>
        <begin position="763"/>
        <end position="785"/>
    </location>
</feature>
<comment type="caution">
    <text evidence="5">The sequence shown here is derived from an EMBL/GenBank/DDBJ whole genome shotgun (WGS) entry which is preliminary data.</text>
</comment>
<dbReference type="EMBL" id="JALNTZ010000008">
    <property type="protein sequence ID" value="KAJ3642478.1"/>
    <property type="molecule type" value="Genomic_DNA"/>
</dbReference>
<dbReference type="InterPro" id="IPR035595">
    <property type="entry name" value="UDP_glycos_trans_CS"/>
</dbReference>
<reference evidence="5" key="1">
    <citation type="journal article" date="2023" name="G3 (Bethesda)">
        <title>Whole genome assemblies of Zophobas morio and Tenebrio molitor.</title>
        <authorList>
            <person name="Kaur S."/>
            <person name="Stinson S.A."/>
            <person name="diCenzo G.C."/>
        </authorList>
    </citation>
    <scope>NUCLEOTIDE SEQUENCE</scope>
    <source>
        <strain evidence="5">QUZm001</strain>
    </source>
</reference>
<organism evidence="5 6">
    <name type="scientific">Zophobas morio</name>
    <dbReference type="NCBI Taxonomy" id="2755281"/>
    <lineage>
        <taxon>Eukaryota</taxon>
        <taxon>Metazoa</taxon>
        <taxon>Ecdysozoa</taxon>
        <taxon>Arthropoda</taxon>
        <taxon>Hexapoda</taxon>
        <taxon>Insecta</taxon>
        <taxon>Pterygota</taxon>
        <taxon>Neoptera</taxon>
        <taxon>Endopterygota</taxon>
        <taxon>Coleoptera</taxon>
        <taxon>Polyphaga</taxon>
        <taxon>Cucujiformia</taxon>
        <taxon>Tenebrionidae</taxon>
        <taxon>Zophobas</taxon>
    </lineage>
</organism>
<proteinExistence type="inferred from homology"/>
<keyword evidence="4" id="KW-0812">Transmembrane</keyword>
<keyword evidence="4" id="KW-0472">Membrane</keyword>
<sequence>MTLYERYLNAFTYSYFQLINHLYTFPQQDKLLKKYFSNNLELADVMYNVSLVLLNSHPSTNQPVPYVPNMVDIGGYHVKPPKKLPDDLQQFLDNSKQGVIYFSLGSNVKSVFLPEQKRQAILNAFSKLKMNVLWKWEDDVLPGQPPNVRLGKWLPQQDILAHPNVKLFITHSGLLSTIETIYHGVPVLAIPIMGDQMLNAQRVVNQGFGVKLNFADLSEELLLETINELLTNPKYTQNAKRRAKVFHDRMTKPLDTAIYWIEYVVRHGGAPHLRVAGTDLVWYQYFLLDVILIVLVLSVVVFVTLNYGHSAKILGVFPLSARSHYILGSSLMKALANRGHDVTVVSPFSEKHPPKNGTYRDIILTGFAEEHDKKIKQLNMFGKRKMHPTIMVPLMSSFMVAMAEDTLNHTNVQKLIHSDETFDVVIVEEFMNQAHKAFATHFKSHLIVLSTMGANVWVNDLVGNPTPLAYVPDFILGYSNLMTFCERVINTIHYTVKQIVDRAYVRPKQDQLIKKYFPNGPNVEDVMYNVSLVLVNSHQSTNFPVPYVPQMVDIGGYHVQPPKKLPKDLQEYLDNAKNGVIYFSLGSNMKSYLMPEEKRQAIINAFAKLKEDVLWKWEEDELPGKPTNVRIAKWLPQQDILAHPNVKLFITHAGLLSTIETIYHGMPVLAIPIGGDQTLNAEQIASQGFGLALSFHDLNEELLSEKINQLLHSSTYRDNAKVRSQIFHDRLMSPIDTAMYWIEYVIRHGGTRHLRVAALDLPWYQYFLLDVIAVLGIAGAVILYLTCKIAKKLCRVCSRQKKQKLKRQ</sequence>
<evidence type="ECO:0000256" key="4">
    <source>
        <dbReference type="SAM" id="Phobius"/>
    </source>
</evidence>
<keyword evidence="4" id="KW-1133">Transmembrane helix</keyword>